<organism evidence="9 10">
    <name type="scientific">Bernardetia litoralis (strain ATCC 23117 / DSM 6794 / NBRC 15988 / NCIMB 1366 / Fx l1 / Sio-4)</name>
    <name type="common">Flexibacter litoralis</name>
    <dbReference type="NCBI Taxonomy" id="880071"/>
    <lineage>
        <taxon>Bacteria</taxon>
        <taxon>Pseudomonadati</taxon>
        <taxon>Bacteroidota</taxon>
        <taxon>Cytophagia</taxon>
        <taxon>Cytophagales</taxon>
        <taxon>Bernardetiaceae</taxon>
        <taxon>Bernardetia</taxon>
    </lineage>
</organism>
<dbReference type="NCBIfam" id="TIGR04178">
    <property type="entry name" value="exo_archaeo"/>
    <property type="match status" value="1"/>
</dbReference>
<evidence type="ECO:0000313" key="9">
    <source>
        <dbReference type="EMBL" id="AFM04549.1"/>
    </source>
</evidence>
<feature type="transmembrane region" description="Helical" evidence="8">
    <location>
        <begin position="7"/>
        <end position="24"/>
    </location>
</feature>
<keyword evidence="6 8" id="KW-1133">Transmembrane helix</keyword>
<dbReference type="EMBL" id="CP003345">
    <property type="protein sequence ID" value="AFM04549.1"/>
    <property type="molecule type" value="Genomic_DNA"/>
</dbReference>
<dbReference type="InterPro" id="IPR026392">
    <property type="entry name" value="Exo/Archaeosortase_dom"/>
</dbReference>
<dbReference type="GO" id="GO:0008233">
    <property type="term" value="F:peptidase activity"/>
    <property type="evidence" value="ECO:0007669"/>
    <property type="project" value="UniProtKB-KW"/>
</dbReference>
<keyword evidence="5" id="KW-0378">Hydrolase</keyword>
<evidence type="ECO:0000256" key="7">
    <source>
        <dbReference type="ARBA" id="ARBA00023136"/>
    </source>
</evidence>
<evidence type="ECO:0000256" key="2">
    <source>
        <dbReference type="ARBA" id="ARBA00022475"/>
    </source>
</evidence>
<feature type="transmembrane region" description="Helical" evidence="8">
    <location>
        <begin position="103"/>
        <end position="126"/>
    </location>
</feature>
<evidence type="ECO:0000256" key="3">
    <source>
        <dbReference type="ARBA" id="ARBA00022670"/>
    </source>
</evidence>
<reference evidence="10" key="1">
    <citation type="submission" date="2012-06" db="EMBL/GenBank/DDBJ databases">
        <title>The complete genome of Flexibacter litoralis DSM 6794.</title>
        <authorList>
            <person name="Lucas S."/>
            <person name="Copeland A."/>
            <person name="Lapidus A."/>
            <person name="Glavina del Rio T."/>
            <person name="Dalin E."/>
            <person name="Tice H."/>
            <person name="Bruce D."/>
            <person name="Goodwin L."/>
            <person name="Pitluck S."/>
            <person name="Peters L."/>
            <person name="Ovchinnikova G."/>
            <person name="Lu M."/>
            <person name="Kyrpides N."/>
            <person name="Mavromatis K."/>
            <person name="Ivanova N."/>
            <person name="Brettin T."/>
            <person name="Detter J.C."/>
            <person name="Han C."/>
            <person name="Larimer F."/>
            <person name="Land M."/>
            <person name="Hauser L."/>
            <person name="Markowitz V."/>
            <person name="Cheng J.-F."/>
            <person name="Hugenholtz P."/>
            <person name="Woyke T."/>
            <person name="Wu D."/>
            <person name="Spring S."/>
            <person name="Lang E."/>
            <person name="Kopitz M."/>
            <person name="Brambilla E."/>
            <person name="Klenk H.-P."/>
            <person name="Eisen J.A."/>
        </authorList>
    </citation>
    <scope>NUCLEOTIDE SEQUENCE [LARGE SCALE GENOMIC DNA]</scope>
    <source>
        <strain evidence="10">ATCC 23117 / DSM 6794 / NBRC 15988 / NCIMB 1366 / Sio-4</strain>
    </source>
</reference>
<dbReference type="InterPro" id="IPR027551">
    <property type="entry name" value="Exosort_XrtK"/>
</dbReference>
<dbReference type="RefSeq" id="WP_014797996.1">
    <property type="nucleotide sequence ID" value="NC_018018.1"/>
</dbReference>
<sequence precursor="true">MKNKLSLLFLLIIFCVGFGFKWYFTNLDVEYSVWLLKPTTIWVEQITGLTFDFIQNEGYICSQILPITIIDKSCSGLNFWLMAFLLGAFTLHKKVSDFWRFFYLFIAVFGLAWLVTIIANTGRIVISIKILPLLTDYIEYSKSHLLLGIFIYITMLILYYLGLNFFSNWKSKIKN</sequence>
<dbReference type="GO" id="GO:0006508">
    <property type="term" value="P:proteolysis"/>
    <property type="evidence" value="ECO:0007669"/>
    <property type="project" value="UniProtKB-KW"/>
</dbReference>
<evidence type="ECO:0000256" key="6">
    <source>
        <dbReference type="ARBA" id="ARBA00022989"/>
    </source>
</evidence>
<keyword evidence="4 8" id="KW-0812">Transmembrane</keyword>
<evidence type="ECO:0008006" key="11">
    <source>
        <dbReference type="Google" id="ProtNLM"/>
    </source>
</evidence>
<dbReference type="KEGG" id="fli:Fleli_2169"/>
<dbReference type="HOGENOM" id="CLU_1568563_0_0_10"/>
<protein>
    <recommendedName>
        <fullName evidence="11">Exosortase K</fullName>
    </recommendedName>
</protein>
<dbReference type="GO" id="GO:0005886">
    <property type="term" value="C:plasma membrane"/>
    <property type="evidence" value="ECO:0007669"/>
    <property type="project" value="UniProtKB-SubCell"/>
</dbReference>
<evidence type="ECO:0000256" key="8">
    <source>
        <dbReference type="SAM" id="Phobius"/>
    </source>
</evidence>
<comment type="subcellular location">
    <subcellularLocation>
        <location evidence="1">Cell membrane</location>
        <topology evidence="1">Multi-pass membrane protein</topology>
    </subcellularLocation>
</comment>
<dbReference type="AlphaFoldDB" id="I4AKR4"/>
<evidence type="ECO:0000313" key="10">
    <source>
        <dbReference type="Proteomes" id="UP000006054"/>
    </source>
</evidence>
<name>I4AKR4_BERLS</name>
<accession>I4AKR4</accession>
<dbReference type="Proteomes" id="UP000006054">
    <property type="component" value="Chromosome"/>
</dbReference>
<keyword evidence="3" id="KW-0645">Protease</keyword>
<evidence type="ECO:0000256" key="5">
    <source>
        <dbReference type="ARBA" id="ARBA00022801"/>
    </source>
</evidence>
<feature type="transmembrane region" description="Helical" evidence="8">
    <location>
        <begin position="146"/>
        <end position="166"/>
    </location>
</feature>
<keyword evidence="2" id="KW-1003">Cell membrane</keyword>
<evidence type="ECO:0000256" key="4">
    <source>
        <dbReference type="ARBA" id="ARBA00022692"/>
    </source>
</evidence>
<keyword evidence="7 8" id="KW-0472">Membrane</keyword>
<feature type="transmembrane region" description="Helical" evidence="8">
    <location>
        <begin position="75"/>
        <end position="91"/>
    </location>
</feature>
<proteinExistence type="predicted"/>
<keyword evidence="10" id="KW-1185">Reference proteome</keyword>
<dbReference type="eggNOG" id="ENOG5033E1R">
    <property type="taxonomic scope" value="Bacteria"/>
</dbReference>
<evidence type="ECO:0000256" key="1">
    <source>
        <dbReference type="ARBA" id="ARBA00004651"/>
    </source>
</evidence>
<dbReference type="NCBIfam" id="TIGR04287">
    <property type="entry name" value="exosort_XrtK"/>
    <property type="match status" value="1"/>
</dbReference>
<dbReference type="OrthoDB" id="771658at2"/>
<gene>
    <name evidence="9" type="ordered locus">Fleli_2169</name>
</gene>